<evidence type="ECO:0000256" key="5">
    <source>
        <dbReference type="SAM" id="SignalP"/>
    </source>
</evidence>
<feature type="region of interest" description="Disordered" evidence="4">
    <location>
        <begin position="178"/>
        <end position="198"/>
    </location>
</feature>
<protein>
    <submittedName>
        <fullName evidence="7">Putative gluthatione transporter, solute-binding component</fullName>
    </submittedName>
</protein>
<dbReference type="GO" id="GO:0015833">
    <property type="term" value="P:peptide transport"/>
    <property type="evidence" value="ECO:0007669"/>
    <property type="project" value="TreeGrafter"/>
</dbReference>
<evidence type="ECO:0000313" key="7">
    <source>
        <dbReference type="EMBL" id="GAP38202.1"/>
    </source>
</evidence>
<feature type="domain" description="Solute-binding protein family 5" evidence="6">
    <location>
        <begin position="74"/>
        <end position="446"/>
    </location>
</feature>
<evidence type="ECO:0000256" key="3">
    <source>
        <dbReference type="ARBA" id="ARBA00022729"/>
    </source>
</evidence>
<dbReference type="GO" id="GO:1904680">
    <property type="term" value="F:peptide transmembrane transporter activity"/>
    <property type="evidence" value="ECO:0007669"/>
    <property type="project" value="TreeGrafter"/>
</dbReference>
<organism evidence="7 8">
    <name type="scientific">Piscinibacter sakaiensis</name>
    <name type="common">Ideonella sakaiensis</name>
    <dbReference type="NCBI Taxonomy" id="1547922"/>
    <lineage>
        <taxon>Bacteria</taxon>
        <taxon>Pseudomonadati</taxon>
        <taxon>Pseudomonadota</taxon>
        <taxon>Betaproteobacteria</taxon>
        <taxon>Burkholderiales</taxon>
        <taxon>Sphaerotilaceae</taxon>
        <taxon>Piscinibacter</taxon>
    </lineage>
</organism>
<feature type="signal peptide" evidence="5">
    <location>
        <begin position="1"/>
        <end position="30"/>
    </location>
</feature>
<dbReference type="Pfam" id="PF00496">
    <property type="entry name" value="SBP_bac_5"/>
    <property type="match status" value="1"/>
</dbReference>
<dbReference type="Proteomes" id="UP000037660">
    <property type="component" value="Unassembled WGS sequence"/>
</dbReference>
<feature type="chain" id="PRO_5005513752" evidence="5">
    <location>
        <begin position="31"/>
        <end position="533"/>
    </location>
</feature>
<evidence type="ECO:0000256" key="1">
    <source>
        <dbReference type="ARBA" id="ARBA00005695"/>
    </source>
</evidence>
<evidence type="ECO:0000256" key="4">
    <source>
        <dbReference type="SAM" id="MobiDB-lite"/>
    </source>
</evidence>
<dbReference type="Gene3D" id="3.90.76.10">
    <property type="entry name" value="Dipeptide-binding Protein, Domain 1"/>
    <property type="match status" value="1"/>
</dbReference>
<keyword evidence="8" id="KW-1185">Reference proteome</keyword>
<evidence type="ECO:0000256" key="2">
    <source>
        <dbReference type="ARBA" id="ARBA00022448"/>
    </source>
</evidence>
<dbReference type="PANTHER" id="PTHR30290">
    <property type="entry name" value="PERIPLASMIC BINDING COMPONENT OF ABC TRANSPORTER"/>
    <property type="match status" value="1"/>
</dbReference>
<feature type="compositionally biased region" description="Basic and acidic residues" evidence="4">
    <location>
        <begin position="180"/>
        <end position="190"/>
    </location>
</feature>
<comment type="similarity">
    <text evidence="1">Belongs to the bacterial solute-binding protein 5 family.</text>
</comment>
<dbReference type="PIRSF" id="PIRSF002741">
    <property type="entry name" value="MppA"/>
    <property type="match status" value="1"/>
</dbReference>
<dbReference type="AlphaFoldDB" id="A0A0K8P6H7"/>
<dbReference type="SUPFAM" id="SSF53850">
    <property type="entry name" value="Periplasmic binding protein-like II"/>
    <property type="match status" value="1"/>
</dbReference>
<proteinExistence type="inferred from homology"/>
<comment type="caution">
    <text evidence="7">The sequence shown here is derived from an EMBL/GenBank/DDBJ whole genome shotgun (WGS) entry which is preliminary data.</text>
</comment>
<sequence length="533" mass="58586">MRTTRPPALRRLIASACLLATLATVGAARAQESFNWSTQAGIASLDPAAAGDSATRNVLLNVYESLVRQDRQSQIEPELAVSWTALSPTVLRFKLRPGVRFHGGEAFTAKDVVFSYKRSTSPSSDIRGKLRAIKDVRAVDDLTVDIEGFRPNPILLNDVAWLPVFSEEWATRNGAAVPADNRRTGTENHASRHANGTGPFKVAAYETDVKVELERNPQWWDRRSDNLKTATLLPIKSASTRVAALLSGRVDLIAPLPPQDEARVNATPGYTTVRVPEARVVYLGFDQAREVLINSSVKDRNPFKDVRVRRAFSRVIDTPLLQRTVMRGVAEPVDVLIPRGVVGWDPSFAERPPVDLALARQLLAEAGYPNGFSVTLDCPTEGIMNAEQLCVAVAGMLGKVGIQVNLAMQPVALHVGKLARKETSFFLHSWGTNLDAQGTMDMIMSTPNPAGGFGLWNVGSYSNEALDRQMRAAGAEMDPARRRQMVVEALRRFREDVGAIPLHQQVLLYGVSKKVQFSPRVDDAIQLRWVTVK</sequence>
<dbReference type="STRING" id="1547922.ISF6_4396"/>
<dbReference type="GO" id="GO:0043190">
    <property type="term" value="C:ATP-binding cassette (ABC) transporter complex"/>
    <property type="evidence" value="ECO:0007669"/>
    <property type="project" value="InterPro"/>
</dbReference>
<dbReference type="InterPro" id="IPR000914">
    <property type="entry name" value="SBP_5_dom"/>
</dbReference>
<dbReference type="InterPro" id="IPR039424">
    <property type="entry name" value="SBP_5"/>
</dbReference>
<accession>A0A0K8P6H7</accession>
<dbReference type="Gene3D" id="3.10.105.10">
    <property type="entry name" value="Dipeptide-binding Protein, Domain 3"/>
    <property type="match status" value="1"/>
</dbReference>
<dbReference type="RefSeq" id="WP_054022073.1">
    <property type="nucleotide sequence ID" value="NZ_BBYR01000068.1"/>
</dbReference>
<reference evidence="8" key="1">
    <citation type="submission" date="2015-07" db="EMBL/GenBank/DDBJ databases">
        <title>Discovery of a poly(ethylene terephthalate assimilation.</title>
        <authorList>
            <person name="Yoshida S."/>
            <person name="Hiraga K."/>
            <person name="Takehana T."/>
            <person name="Taniguchi I."/>
            <person name="Yamaji H."/>
            <person name="Maeda Y."/>
            <person name="Toyohara K."/>
            <person name="Miyamoto K."/>
            <person name="Kimura Y."/>
            <person name="Oda K."/>
        </authorList>
    </citation>
    <scope>NUCLEOTIDE SEQUENCE [LARGE SCALE GENOMIC DNA]</scope>
    <source>
        <strain evidence="8">NBRC 110686 / TISTR 2288 / 201-F6</strain>
    </source>
</reference>
<dbReference type="GO" id="GO:0030288">
    <property type="term" value="C:outer membrane-bounded periplasmic space"/>
    <property type="evidence" value="ECO:0007669"/>
    <property type="project" value="UniProtKB-ARBA"/>
</dbReference>
<dbReference type="Gene3D" id="3.40.190.10">
    <property type="entry name" value="Periplasmic binding protein-like II"/>
    <property type="match status" value="1"/>
</dbReference>
<keyword evidence="2" id="KW-0813">Transport</keyword>
<gene>
    <name evidence="7" type="ORF">ISF6_4396</name>
</gene>
<dbReference type="CDD" id="cd08498">
    <property type="entry name" value="PBP2_NikA_DppA_OppA_like_2"/>
    <property type="match status" value="1"/>
</dbReference>
<reference evidence="7 8" key="2">
    <citation type="journal article" date="2016" name="Science">
        <title>A bacterium that degrades and assimilates poly(ethylene terephthalate).</title>
        <authorList>
            <person name="Yoshida S."/>
            <person name="Hiraga K."/>
            <person name="Takehana T."/>
            <person name="Taniguchi I."/>
            <person name="Yamaji H."/>
            <person name="Maeda Y."/>
            <person name="Toyohara K."/>
            <person name="Miyamoto K."/>
            <person name="Kimura Y."/>
            <person name="Oda K."/>
        </authorList>
    </citation>
    <scope>NUCLEOTIDE SEQUENCE [LARGE SCALE GENOMIC DNA]</scope>
    <source>
        <strain evidence="8">NBRC 110686 / TISTR 2288 / 201-F6</strain>
    </source>
</reference>
<keyword evidence="3 5" id="KW-0732">Signal</keyword>
<evidence type="ECO:0000313" key="8">
    <source>
        <dbReference type="Proteomes" id="UP000037660"/>
    </source>
</evidence>
<dbReference type="InterPro" id="IPR030678">
    <property type="entry name" value="Peptide/Ni-bd"/>
</dbReference>
<dbReference type="EMBL" id="BBYR01000068">
    <property type="protein sequence ID" value="GAP38202.1"/>
    <property type="molecule type" value="Genomic_DNA"/>
</dbReference>
<dbReference type="PANTHER" id="PTHR30290:SF9">
    <property type="entry name" value="OLIGOPEPTIDE-BINDING PROTEIN APPA"/>
    <property type="match status" value="1"/>
</dbReference>
<evidence type="ECO:0000259" key="6">
    <source>
        <dbReference type="Pfam" id="PF00496"/>
    </source>
</evidence>
<name>A0A0K8P6H7_PISS1</name>